<dbReference type="Proteomes" id="UP000275846">
    <property type="component" value="Unassembled WGS sequence"/>
</dbReference>
<dbReference type="WBParaSite" id="SSLN_0001525501-mRNA-1">
    <property type="protein sequence ID" value="SSLN_0001525501-mRNA-1"/>
    <property type="gene ID" value="SSLN_0001525501"/>
</dbReference>
<keyword evidence="3" id="KW-0677">Repeat</keyword>
<dbReference type="OrthoDB" id="60955at2759"/>
<dbReference type="GO" id="GO:0005774">
    <property type="term" value="C:vacuolar membrane"/>
    <property type="evidence" value="ECO:0007669"/>
    <property type="project" value="TreeGrafter"/>
</dbReference>
<keyword evidence="7" id="KW-1185">Reference proteome</keyword>
<dbReference type="GO" id="GO:0061700">
    <property type="term" value="C:GATOR2 complex"/>
    <property type="evidence" value="ECO:0007669"/>
    <property type="project" value="TreeGrafter"/>
</dbReference>
<evidence type="ECO:0000313" key="8">
    <source>
        <dbReference type="WBParaSite" id="SSLN_0001525501-mRNA-1"/>
    </source>
</evidence>
<dbReference type="PROSITE" id="PS50082">
    <property type="entry name" value="WD_REPEATS_2"/>
    <property type="match status" value="1"/>
</dbReference>
<dbReference type="GO" id="GO:0005829">
    <property type="term" value="C:cytosol"/>
    <property type="evidence" value="ECO:0007669"/>
    <property type="project" value="TreeGrafter"/>
</dbReference>
<name>A0A183TDZ9_SCHSO</name>
<reference evidence="8" key="1">
    <citation type="submission" date="2016-06" db="UniProtKB">
        <authorList>
            <consortium name="WormBaseParasite"/>
        </authorList>
    </citation>
    <scope>IDENTIFICATION</scope>
</reference>
<accession>A0A183TDZ9</accession>
<evidence type="ECO:0000313" key="7">
    <source>
        <dbReference type="Proteomes" id="UP000275846"/>
    </source>
</evidence>
<proteinExistence type="inferred from homology"/>
<dbReference type="SUPFAM" id="SSF50978">
    <property type="entry name" value="WD40 repeat-like"/>
    <property type="match status" value="1"/>
</dbReference>
<dbReference type="InterPro" id="IPR015943">
    <property type="entry name" value="WD40/YVTN_repeat-like_dom_sf"/>
</dbReference>
<dbReference type="Pfam" id="PF00400">
    <property type="entry name" value="WD40"/>
    <property type="match status" value="1"/>
</dbReference>
<dbReference type="AlphaFoldDB" id="A0A183TDZ9"/>
<dbReference type="InterPro" id="IPR036322">
    <property type="entry name" value="WD40_repeat_dom_sf"/>
</dbReference>
<dbReference type="PANTHER" id="PTHR46200:SF1">
    <property type="entry name" value="GATOR COMPLEX PROTEIN WDR24"/>
    <property type="match status" value="1"/>
</dbReference>
<gene>
    <name evidence="6" type="ORF">SSLN_LOCUS14696</name>
</gene>
<dbReference type="SMART" id="SM00320">
    <property type="entry name" value="WD40"/>
    <property type="match status" value="2"/>
</dbReference>
<sequence>MAESRSTRNHSPPTTCKNWCYDAESSLTCLAVSRKQPMVAIGGRNLIQILKIGEEGFVSVDKLATSSTGGDLRIWDISRGMTQTACFCGHSRTVHRIHFSPNAPNEVITASQDGTIKLFVGSSIFSLMNVLKSSLGT</sequence>
<evidence type="ECO:0000256" key="2">
    <source>
        <dbReference type="ARBA" id="ARBA00022574"/>
    </source>
</evidence>
<evidence type="ECO:0000256" key="5">
    <source>
        <dbReference type="PROSITE-ProRule" id="PRU00221"/>
    </source>
</evidence>
<protein>
    <recommendedName>
        <fullName evidence="4">GATOR2 complex protein WDR24</fullName>
    </recommendedName>
</protein>
<evidence type="ECO:0000313" key="6">
    <source>
        <dbReference type="EMBL" id="VDM01082.1"/>
    </source>
</evidence>
<dbReference type="InterPro" id="IPR037590">
    <property type="entry name" value="WDR24"/>
</dbReference>
<keyword evidence="2 5" id="KW-0853">WD repeat</keyword>
<dbReference type="EMBL" id="UYSU01039228">
    <property type="protein sequence ID" value="VDM01082.1"/>
    <property type="molecule type" value="Genomic_DNA"/>
</dbReference>
<dbReference type="Gene3D" id="2.130.10.10">
    <property type="entry name" value="YVTN repeat-like/Quinoprotein amine dehydrogenase"/>
    <property type="match status" value="1"/>
</dbReference>
<dbReference type="InterPro" id="IPR001680">
    <property type="entry name" value="WD40_rpt"/>
</dbReference>
<dbReference type="STRING" id="70667.A0A183TDZ9"/>
<comment type="similarity">
    <text evidence="1">Belongs to the WD repeat WDR24 family.</text>
</comment>
<dbReference type="GO" id="GO:1904263">
    <property type="term" value="P:positive regulation of TORC1 signaling"/>
    <property type="evidence" value="ECO:0007669"/>
    <property type="project" value="TreeGrafter"/>
</dbReference>
<evidence type="ECO:0000256" key="3">
    <source>
        <dbReference type="ARBA" id="ARBA00022737"/>
    </source>
</evidence>
<feature type="repeat" description="WD" evidence="5">
    <location>
        <begin position="87"/>
        <end position="119"/>
    </location>
</feature>
<organism evidence="8">
    <name type="scientific">Schistocephalus solidus</name>
    <name type="common">Tapeworm</name>
    <dbReference type="NCBI Taxonomy" id="70667"/>
    <lineage>
        <taxon>Eukaryota</taxon>
        <taxon>Metazoa</taxon>
        <taxon>Spiralia</taxon>
        <taxon>Lophotrochozoa</taxon>
        <taxon>Platyhelminthes</taxon>
        <taxon>Cestoda</taxon>
        <taxon>Eucestoda</taxon>
        <taxon>Diphyllobothriidea</taxon>
        <taxon>Diphyllobothriidae</taxon>
        <taxon>Schistocephalus</taxon>
    </lineage>
</organism>
<evidence type="ECO:0000256" key="4">
    <source>
        <dbReference type="ARBA" id="ARBA00040269"/>
    </source>
</evidence>
<dbReference type="GO" id="GO:0016239">
    <property type="term" value="P:positive regulation of macroautophagy"/>
    <property type="evidence" value="ECO:0007669"/>
    <property type="project" value="TreeGrafter"/>
</dbReference>
<reference evidence="6 7" key="2">
    <citation type="submission" date="2018-11" db="EMBL/GenBank/DDBJ databases">
        <authorList>
            <consortium name="Pathogen Informatics"/>
        </authorList>
    </citation>
    <scope>NUCLEOTIDE SEQUENCE [LARGE SCALE GENOMIC DNA]</scope>
    <source>
        <strain evidence="6 7">NST_G2</strain>
    </source>
</reference>
<evidence type="ECO:0000256" key="1">
    <source>
        <dbReference type="ARBA" id="ARBA00008134"/>
    </source>
</evidence>
<dbReference type="PANTHER" id="PTHR46200">
    <property type="entry name" value="GATOR COMPLEX PROTEIN WDR24"/>
    <property type="match status" value="1"/>
</dbReference>